<accession>A0A4P6HQ86</accession>
<dbReference type="Proteomes" id="UP000293296">
    <property type="component" value="Chromosome"/>
</dbReference>
<dbReference type="CDD" id="cd00293">
    <property type="entry name" value="USP-like"/>
    <property type="match status" value="1"/>
</dbReference>
<evidence type="ECO:0000259" key="2">
    <source>
        <dbReference type="Pfam" id="PF00582"/>
    </source>
</evidence>
<dbReference type="KEGG" id="dcb:C3Y92_17145"/>
<feature type="domain" description="UspA" evidence="2">
    <location>
        <begin position="4"/>
        <end position="139"/>
    </location>
</feature>
<name>A0A4P6HQ86_9BACT</name>
<dbReference type="AlphaFoldDB" id="A0A4P6HQ86"/>
<dbReference type="InterPro" id="IPR014729">
    <property type="entry name" value="Rossmann-like_a/b/a_fold"/>
</dbReference>
<dbReference type="Pfam" id="PF00582">
    <property type="entry name" value="Usp"/>
    <property type="match status" value="1"/>
</dbReference>
<dbReference type="RefSeq" id="WP_129354717.1">
    <property type="nucleotide sequence ID" value="NZ_CP026538.1"/>
</dbReference>
<reference evidence="3 4" key="1">
    <citation type="submission" date="2018-02" db="EMBL/GenBank/DDBJ databases">
        <title>Genome sequence of Desulfovibrio carbinolicus DSM 3852.</title>
        <authorList>
            <person name="Wilbanks E."/>
            <person name="Skennerton C.T."/>
            <person name="Orphan V.J."/>
        </authorList>
    </citation>
    <scope>NUCLEOTIDE SEQUENCE [LARGE SCALE GENOMIC DNA]</scope>
    <source>
        <strain evidence="3 4">DSM 3852</strain>
    </source>
</reference>
<dbReference type="PANTHER" id="PTHR46268">
    <property type="entry name" value="STRESS RESPONSE PROTEIN NHAX"/>
    <property type="match status" value="1"/>
</dbReference>
<dbReference type="InterPro" id="IPR006015">
    <property type="entry name" value="Universal_stress_UspA"/>
</dbReference>
<protein>
    <submittedName>
        <fullName evidence="3">Universal stress protein</fullName>
    </submittedName>
</protein>
<organism evidence="3 4">
    <name type="scientific">Solidesulfovibrio carbinolicus</name>
    <dbReference type="NCBI Taxonomy" id="296842"/>
    <lineage>
        <taxon>Bacteria</taxon>
        <taxon>Pseudomonadati</taxon>
        <taxon>Thermodesulfobacteriota</taxon>
        <taxon>Desulfovibrionia</taxon>
        <taxon>Desulfovibrionales</taxon>
        <taxon>Desulfovibrionaceae</taxon>
        <taxon>Solidesulfovibrio</taxon>
    </lineage>
</organism>
<evidence type="ECO:0000313" key="3">
    <source>
        <dbReference type="EMBL" id="QAZ68864.1"/>
    </source>
</evidence>
<dbReference type="InterPro" id="IPR006016">
    <property type="entry name" value="UspA"/>
</dbReference>
<evidence type="ECO:0000256" key="1">
    <source>
        <dbReference type="ARBA" id="ARBA00008791"/>
    </source>
</evidence>
<comment type="similarity">
    <text evidence="1">Belongs to the universal stress protein A family.</text>
</comment>
<dbReference type="EMBL" id="CP026538">
    <property type="protein sequence ID" value="QAZ68864.1"/>
    <property type="molecule type" value="Genomic_DNA"/>
</dbReference>
<dbReference type="PRINTS" id="PR01438">
    <property type="entry name" value="UNVRSLSTRESS"/>
</dbReference>
<evidence type="ECO:0000313" key="4">
    <source>
        <dbReference type="Proteomes" id="UP000293296"/>
    </source>
</evidence>
<dbReference type="OrthoDB" id="9788959at2"/>
<dbReference type="Gene3D" id="3.40.50.620">
    <property type="entry name" value="HUPs"/>
    <property type="match status" value="1"/>
</dbReference>
<keyword evidence="4" id="KW-1185">Reference proteome</keyword>
<sequence length="139" mass="15077">MKTSIVCLDGSQPSFRALDRALDRVGCVPMDILAVCVVEALSFFDCDDTDCETAFAAHLREPKAILAEAEEIARSRGVTIRTRWAPGRPAETVARIAREEGADAIYLGSRGKDDVENLLLGSVSMRLVQIAPCTVVVVR</sequence>
<gene>
    <name evidence="3" type="ORF">C3Y92_17145</name>
</gene>
<dbReference type="SUPFAM" id="SSF52402">
    <property type="entry name" value="Adenine nucleotide alpha hydrolases-like"/>
    <property type="match status" value="1"/>
</dbReference>
<dbReference type="PANTHER" id="PTHR46268:SF6">
    <property type="entry name" value="UNIVERSAL STRESS PROTEIN UP12"/>
    <property type="match status" value="1"/>
</dbReference>
<proteinExistence type="inferred from homology"/>